<name>A0A183ETK6_9BILA</name>
<keyword evidence="3" id="KW-1185">Reference proteome</keyword>
<organism evidence="4">
    <name type="scientific">Gongylonema pulchrum</name>
    <dbReference type="NCBI Taxonomy" id="637853"/>
    <lineage>
        <taxon>Eukaryota</taxon>
        <taxon>Metazoa</taxon>
        <taxon>Ecdysozoa</taxon>
        <taxon>Nematoda</taxon>
        <taxon>Chromadorea</taxon>
        <taxon>Rhabditida</taxon>
        <taxon>Spirurina</taxon>
        <taxon>Spiruromorpha</taxon>
        <taxon>Spiruroidea</taxon>
        <taxon>Gongylonematidae</taxon>
        <taxon>Gongylonema</taxon>
    </lineage>
</organism>
<evidence type="ECO:0000313" key="3">
    <source>
        <dbReference type="Proteomes" id="UP000271098"/>
    </source>
</evidence>
<reference evidence="4" key="1">
    <citation type="submission" date="2016-06" db="UniProtKB">
        <authorList>
            <consortium name="WormBaseParasite"/>
        </authorList>
    </citation>
    <scope>IDENTIFICATION</scope>
</reference>
<proteinExistence type="predicted"/>
<dbReference type="AlphaFoldDB" id="A0A183ETK6"/>
<feature type="compositionally biased region" description="Polar residues" evidence="1">
    <location>
        <begin position="1"/>
        <end position="19"/>
    </location>
</feature>
<accession>A0A183ETK6</accession>
<evidence type="ECO:0000313" key="4">
    <source>
        <dbReference type="WBParaSite" id="GPUH_0002432701-mRNA-1"/>
    </source>
</evidence>
<dbReference type="EMBL" id="UYRT01100666">
    <property type="protein sequence ID" value="VDN42654.1"/>
    <property type="molecule type" value="Genomic_DNA"/>
</dbReference>
<reference evidence="2 3" key="2">
    <citation type="submission" date="2018-11" db="EMBL/GenBank/DDBJ databases">
        <authorList>
            <consortium name="Pathogen Informatics"/>
        </authorList>
    </citation>
    <scope>NUCLEOTIDE SEQUENCE [LARGE SCALE GENOMIC DNA]</scope>
</reference>
<dbReference type="OrthoDB" id="5866954at2759"/>
<dbReference type="WBParaSite" id="GPUH_0002432701-mRNA-1">
    <property type="protein sequence ID" value="GPUH_0002432701-mRNA-1"/>
    <property type="gene ID" value="GPUH_0002432701"/>
</dbReference>
<protein>
    <submittedName>
        <fullName evidence="4">DUF2169 domain-containing protein</fullName>
    </submittedName>
</protein>
<feature type="compositionally biased region" description="Low complexity" evidence="1">
    <location>
        <begin position="207"/>
        <end position="219"/>
    </location>
</feature>
<sequence>MGYQRLQNTNYQQPCSYNRSGPPRQQERPNFGNFLAKARTIASEAITEPVGMRFIPQESRAISVSGHPLAVTGHARVEVAIGSVSVVTEMYFTDNSALKPGGKSYEVIVGCNVLKLLPPFRIDIKNDWFTMMDQKLPLHMSNRSLVPAAPVRSLGNLEIPPLPERFTPCTLDAHITASTKVFVVVEPSASLTSREEPLSHTSGAPVSSGARATSSGSSAPPHLRLRVLLFAIGMRFSSSSYSRALDGTGSGLSGQLID</sequence>
<evidence type="ECO:0000256" key="1">
    <source>
        <dbReference type="SAM" id="MobiDB-lite"/>
    </source>
</evidence>
<evidence type="ECO:0000313" key="2">
    <source>
        <dbReference type="EMBL" id="VDN42654.1"/>
    </source>
</evidence>
<feature type="region of interest" description="Disordered" evidence="1">
    <location>
        <begin position="1"/>
        <end position="29"/>
    </location>
</feature>
<dbReference type="Proteomes" id="UP000271098">
    <property type="component" value="Unassembled WGS sequence"/>
</dbReference>
<feature type="region of interest" description="Disordered" evidence="1">
    <location>
        <begin position="193"/>
        <end position="219"/>
    </location>
</feature>
<gene>
    <name evidence="2" type="ORF">GPUH_LOCUS24296</name>
</gene>